<gene>
    <name evidence="1" type="ORF">GCM10009775_22250</name>
</gene>
<accession>A0ABN2PSC0</accession>
<proteinExistence type="predicted"/>
<dbReference type="EMBL" id="BAAAOF010000004">
    <property type="protein sequence ID" value="GAA1929738.1"/>
    <property type="molecule type" value="Genomic_DNA"/>
</dbReference>
<evidence type="ECO:0000313" key="1">
    <source>
        <dbReference type="EMBL" id="GAA1929738.1"/>
    </source>
</evidence>
<sequence>MNEIETFMRADRVLADVVSRIPPALMAEALPADFPTQDDRTYRQMLNYQAYDEAWIPDMMAGRTIDEVGQYAHGGPLDDDLLGTDPRGRFEALVEESVASVRELEESELDTRSVHYTYGDYPLREALWHAIVFRTTRAFDFARAIGADTALPDDFIESAWAIVEPHAEEWRSMGVFGPAVEIDAEAPLQNRLMALTGRQP</sequence>
<keyword evidence="2" id="KW-1185">Reference proteome</keyword>
<dbReference type="Proteomes" id="UP001501343">
    <property type="component" value="Unassembled WGS sequence"/>
</dbReference>
<name>A0ABN2PSC0_9MICO</name>
<dbReference type="RefSeq" id="WP_248148374.1">
    <property type="nucleotide sequence ID" value="NZ_BAAAOF010000004.1"/>
</dbReference>
<evidence type="ECO:0000313" key="2">
    <source>
        <dbReference type="Proteomes" id="UP001501343"/>
    </source>
</evidence>
<comment type="caution">
    <text evidence="1">The sequence shown here is derived from an EMBL/GenBank/DDBJ whole genome shotgun (WGS) entry which is preliminary data.</text>
</comment>
<protein>
    <submittedName>
        <fullName evidence="1">Uncharacterized protein</fullName>
    </submittedName>
</protein>
<reference evidence="1 2" key="1">
    <citation type="journal article" date="2019" name="Int. J. Syst. Evol. Microbiol.">
        <title>The Global Catalogue of Microorganisms (GCM) 10K type strain sequencing project: providing services to taxonomists for standard genome sequencing and annotation.</title>
        <authorList>
            <consortium name="The Broad Institute Genomics Platform"/>
            <consortium name="The Broad Institute Genome Sequencing Center for Infectious Disease"/>
            <person name="Wu L."/>
            <person name="Ma J."/>
        </authorList>
    </citation>
    <scope>NUCLEOTIDE SEQUENCE [LARGE SCALE GENOMIC DNA]</scope>
    <source>
        <strain evidence="1 2">JCM 14900</strain>
    </source>
</reference>
<organism evidence="1 2">
    <name type="scientific">Microbacterium aoyamense</name>
    <dbReference type="NCBI Taxonomy" id="344166"/>
    <lineage>
        <taxon>Bacteria</taxon>
        <taxon>Bacillati</taxon>
        <taxon>Actinomycetota</taxon>
        <taxon>Actinomycetes</taxon>
        <taxon>Micrococcales</taxon>
        <taxon>Microbacteriaceae</taxon>
        <taxon>Microbacterium</taxon>
    </lineage>
</organism>